<organism evidence="1 2">
    <name type="scientific">Alkalispirochaeta sphaeroplastigenens</name>
    <dbReference type="NCBI Taxonomy" id="1187066"/>
    <lineage>
        <taxon>Bacteria</taxon>
        <taxon>Pseudomonadati</taxon>
        <taxon>Spirochaetota</taxon>
        <taxon>Spirochaetia</taxon>
        <taxon>Spirochaetales</taxon>
        <taxon>Spirochaetaceae</taxon>
        <taxon>Alkalispirochaeta</taxon>
    </lineage>
</organism>
<dbReference type="RefSeq" id="WP_103681100.1">
    <property type="nucleotide sequence ID" value="NZ_LPWH01000122.1"/>
</dbReference>
<reference evidence="2" key="1">
    <citation type="submission" date="2015-12" db="EMBL/GenBank/DDBJ databases">
        <authorList>
            <person name="Lodha T.D."/>
            <person name="Chintalapati S."/>
            <person name="Chintalapati V.R."/>
            <person name="Sravanthi T."/>
        </authorList>
    </citation>
    <scope>NUCLEOTIDE SEQUENCE [LARGE SCALE GENOMIC DNA]</scope>
    <source>
        <strain evidence="2">JC133</strain>
    </source>
</reference>
<accession>A0A2S4JG39</accession>
<keyword evidence="2" id="KW-1185">Reference proteome</keyword>
<name>A0A2S4JG39_9SPIO</name>
<sequence length="355" mass="40317">MPSHISHALLAESCITSLEGDPRNIPPGVFPDTPHLRSLAVLGAQGPDIFLHNHRRKPRAFRYGAILHRKGNARILAHLALSARESREEAPRSGFPLHLRELAAFSLGYISHVWLDRLVHPFVNYRAGWRGVPDKHPDRPAMHAFLERIIDVQLLRLLRNQSVQEYRFLDRISPRRHQLVSFRKSVARAIQDSLRSAGDDQELERRIANALYDSLSYYRFTESPGADYFVQGRARERAGIITSRWLSVIHPPEELLILDGLNLDQLLWKHPCDPSRTSNATVPTLFNRAMTRTLEDFSLWAALALGEGSAEKLIASLGEENLNDGISCDPPCRKIHCEPLPLLSLYYQIKTAFDK</sequence>
<proteinExistence type="predicted"/>
<evidence type="ECO:0008006" key="3">
    <source>
        <dbReference type="Google" id="ProtNLM"/>
    </source>
</evidence>
<protein>
    <recommendedName>
        <fullName evidence="3">Phospholipase C/D domain-containing protein</fullName>
    </recommendedName>
</protein>
<comment type="caution">
    <text evidence="1">The sequence shown here is derived from an EMBL/GenBank/DDBJ whole genome shotgun (WGS) entry which is preliminary data.</text>
</comment>
<evidence type="ECO:0000313" key="2">
    <source>
        <dbReference type="Proteomes" id="UP000237350"/>
    </source>
</evidence>
<dbReference type="AlphaFoldDB" id="A0A2S4JG39"/>
<dbReference type="EMBL" id="LPWH01000122">
    <property type="protein sequence ID" value="POQ98501.1"/>
    <property type="molecule type" value="Genomic_DNA"/>
</dbReference>
<dbReference type="OrthoDB" id="9810528at2"/>
<dbReference type="Proteomes" id="UP000237350">
    <property type="component" value="Unassembled WGS sequence"/>
</dbReference>
<evidence type="ECO:0000313" key="1">
    <source>
        <dbReference type="EMBL" id="POQ98501.1"/>
    </source>
</evidence>
<gene>
    <name evidence="1" type="ORF">AU468_12985</name>
</gene>